<organism evidence="1 2">
    <name type="scientific">Paramuricea clavata</name>
    <name type="common">Red gorgonian</name>
    <name type="synonym">Violescent sea-whip</name>
    <dbReference type="NCBI Taxonomy" id="317549"/>
    <lineage>
        <taxon>Eukaryota</taxon>
        <taxon>Metazoa</taxon>
        <taxon>Cnidaria</taxon>
        <taxon>Anthozoa</taxon>
        <taxon>Octocorallia</taxon>
        <taxon>Malacalcyonacea</taxon>
        <taxon>Plexauridae</taxon>
        <taxon>Paramuricea</taxon>
    </lineage>
</organism>
<reference evidence="1" key="1">
    <citation type="submission" date="2020-04" db="EMBL/GenBank/DDBJ databases">
        <authorList>
            <person name="Alioto T."/>
            <person name="Alioto T."/>
            <person name="Gomez Garrido J."/>
        </authorList>
    </citation>
    <scope>NUCLEOTIDE SEQUENCE</scope>
    <source>
        <strain evidence="1">A484AB</strain>
    </source>
</reference>
<proteinExistence type="predicted"/>
<accession>A0A6S7H389</accession>
<sequence>MKTTRALCGKNFMEKSPTNPFGLSLILAIKYESAKQGTHLRKDTYLIGPRKCLQQPNIFFDNHPCTRLLIMMMKNWKGHFMNKSFKE</sequence>
<dbReference type="Proteomes" id="UP001152795">
    <property type="component" value="Unassembled WGS sequence"/>
</dbReference>
<dbReference type="AlphaFoldDB" id="A0A6S7H389"/>
<evidence type="ECO:0000313" key="2">
    <source>
        <dbReference type="Proteomes" id="UP001152795"/>
    </source>
</evidence>
<keyword evidence="2" id="KW-1185">Reference proteome</keyword>
<name>A0A6S7H389_PARCT</name>
<dbReference type="EMBL" id="CACRXK020003037">
    <property type="protein sequence ID" value="CAB3997156.1"/>
    <property type="molecule type" value="Genomic_DNA"/>
</dbReference>
<gene>
    <name evidence="1" type="ORF">PACLA_8A066445</name>
</gene>
<protein>
    <submittedName>
        <fullName evidence="1">Uncharacterized protein</fullName>
    </submittedName>
</protein>
<evidence type="ECO:0000313" key="1">
    <source>
        <dbReference type="EMBL" id="CAB3997156.1"/>
    </source>
</evidence>
<comment type="caution">
    <text evidence="1">The sequence shown here is derived from an EMBL/GenBank/DDBJ whole genome shotgun (WGS) entry which is preliminary data.</text>
</comment>